<proteinExistence type="predicted"/>
<feature type="region of interest" description="Disordered" evidence="1">
    <location>
        <begin position="69"/>
        <end position="104"/>
    </location>
</feature>
<sequence>MPGTNPPPSIRTFFQLYGSEAAADAGVEVLTATWVTTATTPAARTEVRAPAMLLRMCVLLAGSKRLPEAKRRRAMRPQGTRANVVKEAAQASAGSVAEIHTGDR</sequence>
<organism evidence="2 3">
    <name type="scientific">Phytohabitans flavus</name>
    <dbReference type="NCBI Taxonomy" id="1076124"/>
    <lineage>
        <taxon>Bacteria</taxon>
        <taxon>Bacillati</taxon>
        <taxon>Actinomycetota</taxon>
        <taxon>Actinomycetes</taxon>
        <taxon>Micromonosporales</taxon>
        <taxon>Micromonosporaceae</taxon>
    </lineage>
</organism>
<protein>
    <submittedName>
        <fullName evidence="2">Uncharacterized protein</fullName>
    </submittedName>
</protein>
<evidence type="ECO:0000256" key="1">
    <source>
        <dbReference type="SAM" id="MobiDB-lite"/>
    </source>
</evidence>
<keyword evidence="3" id="KW-1185">Reference proteome</keyword>
<gene>
    <name evidence="2" type="ORF">Pflav_073310</name>
</gene>
<evidence type="ECO:0000313" key="3">
    <source>
        <dbReference type="Proteomes" id="UP000502508"/>
    </source>
</evidence>
<dbReference type="Proteomes" id="UP000502508">
    <property type="component" value="Chromosome"/>
</dbReference>
<dbReference type="AlphaFoldDB" id="A0A6F8Y4N4"/>
<accession>A0A6F8Y4N4</accession>
<dbReference type="KEGG" id="pfla:Pflav_073310"/>
<evidence type="ECO:0000313" key="2">
    <source>
        <dbReference type="EMBL" id="BCB80921.1"/>
    </source>
</evidence>
<name>A0A6F8Y4N4_9ACTN</name>
<dbReference type="EMBL" id="AP022870">
    <property type="protein sequence ID" value="BCB80921.1"/>
    <property type="molecule type" value="Genomic_DNA"/>
</dbReference>
<reference evidence="2 3" key="1">
    <citation type="submission" date="2020-03" db="EMBL/GenBank/DDBJ databases">
        <title>Whole genome shotgun sequence of Phytohabitans flavus NBRC 107702.</title>
        <authorList>
            <person name="Komaki H."/>
            <person name="Tamura T."/>
        </authorList>
    </citation>
    <scope>NUCLEOTIDE SEQUENCE [LARGE SCALE GENOMIC DNA]</scope>
    <source>
        <strain evidence="2 3">NBRC 107702</strain>
    </source>
</reference>
<reference evidence="2 3" key="2">
    <citation type="submission" date="2020-03" db="EMBL/GenBank/DDBJ databases">
        <authorList>
            <person name="Ichikawa N."/>
            <person name="Kimura A."/>
            <person name="Kitahashi Y."/>
            <person name="Uohara A."/>
        </authorList>
    </citation>
    <scope>NUCLEOTIDE SEQUENCE [LARGE SCALE GENOMIC DNA]</scope>
    <source>
        <strain evidence="2 3">NBRC 107702</strain>
    </source>
</reference>